<name>I4EC85_9BACT</name>
<sequence>MIAIQYNFNRFCTHSIPRRQILTIMLCTETADKLTKKNPFSWIYIQTNFIFSDPDESILDSLRL</sequence>
<evidence type="ECO:0000313" key="2">
    <source>
        <dbReference type="Proteomes" id="UP000004221"/>
    </source>
</evidence>
<dbReference type="EMBL" id="CAGS01000002">
    <property type="protein sequence ID" value="CCF82297.1"/>
    <property type="molecule type" value="Genomic_DNA"/>
</dbReference>
<reference evidence="1 2" key="1">
    <citation type="journal article" date="2012" name="ISME J.">
        <title>Nitrification expanded: discovery, physiology and genomics of a nitrite-oxidizing bacterium from the phylum Chloroflexi.</title>
        <authorList>
            <person name="Sorokin D.Y."/>
            <person name="Lucker S."/>
            <person name="Vejmelkova D."/>
            <person name="Kostrikina N.A."/>
            <person name="Kleerebezem R."/>
            <person name="Rijpstra W.I."/>
            <person name="Damste J.S."/>
            <person name="Le Paslier D."/>
            <person name="Muyzer G."/>
            <person name="Wagner M."/>
            <person name="van Loosdrecht M.C."/>
            <person name="Daims H."/>
        </authorList>
    </citation>
    <scope>NUCLEOTIDE SEQUENCE [LARGE SCALE GENOMIC DNA]</scope>
    <source>
        <strain evidence="2">none</strain>
    </source>
</reference>
<keyword evidence="2" id="KW-1185">Reference proteome</keyword>
<organism evidence="1 2">
    <name type="scientific">Nitrolancea hollandica Lb</name>
    <dbReference type="NCBI Taxonomy" id="1129897"/>
    <lineage>
        <taxon>Bacteria</taxon>
        <taxon>Pseudomonadati</taxon>
        <taxon>Thermomicrobiota</taxon>
        <taxon>Thermomicrobia</taxon>
        <taxon>Sphaerobacterales</taxon>
        <taxon>Sphaerobacterineae</taxon>
        <taxon>Sphaerobacteraceae</taxon>
        <taxon>Nitrolancea</taxon>
    </lineage>
</organism>
<proteinExistence type="predicted"/>
<evidence type="ECO:0000313" key="1">
    <source>
        <dbReference type="EMBL" id="CCF82297.1"/>
    </source>
</evidence>
<dbReference type="AlphaFoldDB" id="I4EC85"/>
<comment type="caution">
    <text evidence="1">The sequence shown here is derived from an EMBL/GenBank/DDBJ whole genome shotgun (WGS) entry which is preliminary data.</text>
</comment>
<gene>
    <name evidence="1" type="ORF">NITHO_100013</name>
</gene>
<accession>I4EC85</accession>
<protein>
    <submittedName>
        <fullName evidence="1">Uncharacterized protein</fullName>
    </submittedName>
</protein>
<dbReference type="Proteomes" id="UP000004221">
    <property type="component" value="Unassembled WGS sequence"/>
</dbReference>